<name>A0A4S8IRA4_MUSBA</name>
<protein>
    <submittedName>
        <fullName evidence="1">Uncharacterized protein</fullName>
    </submittedName>
</protein>
<accession>A0A4S8IRA4</accession>
<comment type="caution">
    <text evidence="1">The sequence shown here is derived from an EMBL/GenBank/DDBJ whole genome shotgun (WGS) entry which is preliminary data.</text>
</comment>
<evidence type="ECO:0000313" key="1">
    <source>
        <dbReference type="EMBL" id="THU51197.1"/>
    </source>
</evidence>
<keyword evidence="2" id="KW-1185">Reference proteome</keyword>
<gene>
    <name evidence="1" type="ORF">C4D60_Mb06t28460</name>
</gene>
<sequence length="263" mass="30042">MGSQLKERAWERHVWVRARVGGLFGALFLRCFYGMRNPANDVATNHARPFIDAETGPGSQWSGLFMLRWDALGQDEVMGKWLKIVRHCSVLVRFPKLRPSLSRSLYPISLFSVAVGFDQSTHSSLEWLRSGSLLASDPIFGELGCGFDRKLLSFLVFDLRFFRLLFLFGSSALVFGRIGSLYESTWLELMDLGEVYVIKARFAWDCLLALLHERDWLTTRESTPVRGPCRLPWSCTSVLLLVVNLVRITRHPSLFLCKMKCCI</sequence>
<dbReference type="Proteomes" id="UP000317650">
    <property type="component" value="Chromosome 6"/>
</dbReference>
<dbReference type="AlphaFoldDB" id="A0A4S8IRA4"/>
<evidence type="ECO:0000313" key="2">
    <source>
        <dbReference type="Proteomes" id="UP000317650"/>
    </source>
</evidence>
<dbReference type="EMBL" id="PYDT01000009">
    <property type="protein sequence ID" value="THU51197.1"/>
    <property type="molecule type" value="Genomic_DNA"/>
</dbReference>
<reference evidence="1 2" key="1">
    <citation type="journal article" date="2019" name="Nat. Plants">
        <title>Genome sequencing of Musa balbisiana reveals subgenome evolution and function divergence in polyploid bananas.</title>
        <authorList>
            <person name="Yao X."/>
        </authorList>
    </citation>
    <scope>NUCLEOTIDE SEQUENCE [LARGE SCALE GENOMIC DNA]</scope>
    <source>
        <strain evidence="2">cv. DH-PKW</strain>
        <tissue evidence="1">Leaves</tissue>
    </source>
</reference>
<organism evidence="1 2">
    <name type="scientific">Musa balbisiana</name>
    <name type="common">Banana</name>
    <dbReference type="NCBI Taxonomy" id="52838"/>
    <lineage>
        <taxon>Eukaryota</taxon>
        <taxon>Viridiplantae</taxon>
        <taxon>Streptophyta</taxon>
        <taxon>Embryophyta</taxon>
        <taxon>Tracheophyta</taxon>
        <taxon>Spermatophyta</taxon>
        <taxon>Magnoliopsida</taxon>
        <taxon>Liliopsida</taxon>
        <taxon>Zingiberales</taxon>
        <taxon>Musaceae</taxon>
        <taxon>Musa</taxon>
    </lineage>
</organism>
<proteinExistence type="predicted"/>